<evidence type="ECO:0000256" key="1">
    <source>
        <dbReference type="ARBA" id="ARBA00022801"/>
    </source>
</evidence>
<keyword evidence="1" id="KW-0378">Hydrolase</keyword>
<dbReference type="HOGENOM" id="CLU_004893_0_0_1"/>
<dbReference type="Proteomes" id="UP000012174">
    <property type="component" value="Unassembled WGS sequence"/>
</dbReference>
<dbReference type="PANTHER" id="PTHR48081:SF19">
    <property type="entry name" value="AB HYDROLASE SUPERFAMILY PROTEIN C4A8.06C"/>
    <property type="match status" value="1"/>
</dbReference>
<dbReference type="eggNOG" id="KOG1515">
    <property type="taxonomic scope" value="Eukaryota"/>
</dbReference>
<feature type="region of interest" description="Disordered" evidence="2">
    <location>
        <begin position="465"/>
        <end position="502"/>
    </location>
</feature>
<protein>
    <submittedName>
        <fullName evidence="4">Putative lipase esterase family protein</fullName>
    </submittedName>
</protein>
<evidence type="ECO:0000256" key="2">
    <source>
        <dbReference type="SAM" id="MobiDB-lite"/>
    </source>
</evidence>
<organism evidence="4 5">
    <name type="scientific">Eutypa lata (strain UCR-EL1)</name>
    <name type="common">Grapevine dieback disease fungus</name>
    <name type="synonym">Eutypa armeniacae</name>
    <dbReference type="NCBI Taxonomy" id="1287681"/>
    <lineage>
        <taxon>Eukaryota</taxon>
        <taxon>Fungi</taxon>
        <taxon>Dikarya</taxon>
        <taxon>Ascomycota</taxon>
        <taxon>Pezizomycotina</taxon>
        <taxon>Sordariomycetes</taxon>
        <taxon>Xylariomycetidae</taxon>
        <taxon>Xylariales</taxon>
        <taxon>Diatrypaceae</taxon>
        <taxon>Eutypa</taxon>
    </lineage>
</organism>
<feature type="region of interest" description="Disordered" evidence="2">
    <location>
        <begin position="576"/>
        <end position="610"/>
    </location>
</feature>
<gene>
    <name evidence="4" type="ORF">UCREL1_8521</name>
</gene>
<dbReference type="InterPro" id="IPR050300">
    <property type="entry name" value="GDXG_lipolytic_enzyme"/>
</dbReference>
<keyword evidence="5" id="KW-1185">Reference proteome</keyword>
<dbReference type="Pfam" id="PF07859">
    <property type="entry name" value="Abhydrolase_3"/>
    <property type="match status" value="2"/>
</dbReference>
<dbReference type="InterPro" id="IPR013094">
    <property type="entry name" value="AB_hydrolase_3"/>
</dbReference>
<dbReference type="OMA" id="PHWVRTE"/>
<feature type="region of interest" description="Disordered" evidence="2">
    <location>
        <begin position="704"/>
        <end position="723"/>
    </location>
</feature>
<dbReference type="Gene3D" id="3.40.50.1820">
    <property type="entry name" value="alpha/beta hydrolase"/>
    <property type="match status" value="1"/>
</dbReference>
<dbReference type="GO" id="GO:0016787">
    <property type="term" value="F:hydrolase activity"/>
    <property type="evidence" value="ECO:0007669"/>
    <property type="project" value="UniProtKB-KW"/>
</dbReference>
<feature type="region of interest" description="Disordered" evidence="2">
    <location>
        <begin position="836"/>
        <end position="861"/>
    </location>
</feature>
<accession>M7SJZ8</accession>
<evidence type="ECO:0000313" key="5">
    <source>
        <dbReference type="Proteomes" id="UP000012174"/>
    </source>
</evidence>
<feature type="domain" description="Alpha/beta hydrolase fold-3" evidence="3">
    <location>
        <begin position="119"/>
        <end position="232"/>
    </location>
</feature>
<reference evidence="5" key="1">
    <citation type="journal article" date="2013" name="Genome Announc.">
        <title>Draft genome sequence of the grapevine dieback fungus Eutypa lata UCR-EL1.</title>
        <authorList>
            <person name="Blanco-Ulate B."/>
            <person name="Rolshausen P.E."/>
            <person name="Cantu D."/>
        </authorList>
    </citation>
    <scope>NUCLEOTIDE SEQUENCE [LARGE SCALE GENOMIC DNA]</scope>
    <source>
        <strain evidence="5">UCR-EL1</strain>
    </source>
</reference>
<dbReference type="EMBL" id="KB707053">
    <property type="protein sequence ID" value="EMR64512.1"/>
    <property type="molecule type" value="Genomic_DNA"/>
</dbReference>
<sequence>MIHRNEYLYCFYGCYADCGLDLSIPSQNTVEDLQAFTAQWVPHPQWVRVEEIEIPKEKVDEAAVVLQDQLGPDGIRQVGGRKWWQWRKSGKPLKAEWIEMKADHHERKYSSDPTCRRVMLYVHGGAYFFGSVDEHRYQLQRHARKLKARVFAPEYRLAPQFPFPCGLHDCIAAYLYLLTVQDPTTIILAGDSAGGGMVMSLLVTLRDRGLPLPAGAILISPWVDLTHSFPSVSSECPLDYIPSNGFHHKPSKAWPPLNADDYALLKEQAAKQIKPGQTKLMKPTSVEMKRMSQEVSRMNSGNDGKPLEEIAVTPPLSVKIDGKEILLKEQIQMYTTNELLAHPLVSPIMQPTLGGLPPLLIMTGGGEFLRDEQIYLAHKCANPTKYPIADSLLHESAQEQLKRFKPTDVQLQIWDDLCHVAPTLSFTRPAKYMYRSVAQFGAWALARAQHTDIEILDDDDISVISSSEESDSDREGASLPKSAGTEAHPAIGKAGDPLPPFKNHMIRQRVSRHGTVSALEPPTDLPACNMRPEDVGVVKEGPVRKWLEARRQWDNRFGSVRAKVQKRRLKAMMEGYNGFDGETPPPSALAGRRKISVSEEKEQKRKKSMGMALWSLWGSKHDEATMIREQEADKAPETKAATTEEGEGARSQADLKTQSKKVAANELAKGRSRSRRKVVRDDRQTTANDSDVDENTPVAVLLAKKEEKQKEREGEEAAGEPETAAALLGSEEEKEHASSGNGGALLTTLEQPDTGVTGKRPKVSGIAVPFSLNREAETASMITLTSTAEQPSRVVSPIPTSPRTPSPLAASFPPFAAEGGAGAGAVPAIMVGGDAAITPQGGERPPFETFVTAEEDLPRLK</sequence>
<feature type="compositionally biased region" description="Basic and acidic residues" evidence="2">
    <location>
        <begin position="704"/>
        <end position="715"/>
    </location>
</feature>
<dbReference type="InterPro" id="IPR029058">
    <property type="entry name" value="AB_hydrolase_fold"/>
</dbReference>
<evidence type="ECO:0000259" key="3">
    <source>
        <dbReference type="Pfam" id="PF07859"/>
    </source>
</evidence>
<dbReference type="OrthoDB" id="2336090at2759"/>
<feature type="domain" description="Alpha/beta hydrolase fold-3" evidence="3">
    <location>
        <begin position="330"/>
        <end position="381"/>
    </location>
</feature>
<evidence type="ECO:0000313" key="4">
    <source>
        <dbReference type="EMBL" id="EMR64512.1"/>
    </source>
</evidence>
<feature type="region of interest" description="Disordered" evidence="2">
    <location>
        <begin position="630"/>
        <end position="698"/>
    </location>
</feature>
<dbReference type="SUPFAM" id="SSF53474">
    <property type="entry name" value="alpha/beta-Hydrolases"/>
    <property type="match status" value="1"/>
</dbReference>
<dbReference type="PANTHER" id="PTHR48081">
    <property type="entry name" value="AB HYDROLASE SUPERFAMILY PROTEIN C4A8.06C"/>
    <property type="match status" value="1"/>
</dbReference>
<feature type="region of interest" description="Disordered" evidence="2">
    <location>
        <begin position="728"/>
        <end position="762"/>
    </location>
</feature>
<name>M7SJZ8_EUTLA</name>
<feature type="region of interest" description="Disordered" evidence="2">
    <location>
        <begin position="787"/>
        <end position="813"/>
    </location>
</feature>
<dbReference type="KEGG" id="ela:UCREL1_8521"/>
<proteinExistence type="predicted"/>
<dbReference type="AlphaFoldDB" id="M7SJZ8"/>